<evidence type="ECO:0000313" key="3">
    <source>
        <dbReference type="Proteomes" id="UP000034854"/>
    </source>
</evidence>
<dbReference type="SUPFAM" id="SSF63817">
    <property type="entry name" value="Sortase"/>
    <property type="match status" value="1"/>
</dbReference>
<dbReference type="InterPro" id="IPR005754">
    <property type="entry name" value="Sortase"/>
</dbReference>
<sequence>MSRFFFFLGVISILAAGYLIWQRYSPTRLAFNAMVLPATKDRTEIVPTSIEIEDLGLALSIISEELIDNTWPMSNRGVVYLANTPRPGDRGNSILYGHNWPNILGRLTRIKPGATISIGFNNGERRMFIVEYTQEVTPDQTHILASTDDRRITLYTCTGFFDQKRFVVTAIAEEESTAFLPNIKMIQIILMIDAFFFIS</sequence>
<name>A0A0G0UE68_9BACT</name>
<evidence type="ECO:0000256" key="1">
    <source>
        <dbReference type="ARBA" id="ARBA00022801"/>
    </source>
</evidence>
<gene>
    <name evidence="2" type="ORF">UU34_C0006G0017</name>
</gene>
<dbReference type="GO" id="GO:0016787">
    <property type="term" value="F:hydrolase activity"/>
    <property type="evidence" value="ECO:0007669"/>
    <property type="project" value="UniProtKB-KW"/>
</dbReference>
<evidence type="ECO:0000313" key="2">
    <source>
        <dbReference type="EMBL" id="KKR87198.1"/>
    </source>
</evidence>
<protein>
    <recommendedName>
        <fullName evidence="4">Sortase family protein</fullName>
    </recommendedName>
</protein>
<reference evidence="2 3" key="1">
    <citation type="journal article" date="2015" name="Nature">
        <title>rRNA introns, odd ribosomes, and small enigmatic genomes across a large radiation of phyla.</title>
        <authorList>
            <person name="Brown C.T."/>
            <person name="Hug L.A."/>
            <person name="Thomas B.C."/>
            <person name="Sharon I."/>
            <person name="Castelle C.J."/>
            <person name="Singh A."/>
            <person name="Wilkins M.J."/>
            <person name="Williams K.H."/>
            <person name="Banfield J.F."/>
        </authorList>
    </citation>
    <scope>NUCLEOTIDE SEQUENCE [LARGE SCALE GENOMIC DNA]</scope>
</reference>
<organism evidence="2 3">
    <name type="scientific">Candidatus Curtissbacteria bacterium GW2011_GWA1_41_11</name>
    <dbReference type="NCBI Taxonomy" id="1618409"/>
    <lineage>
        <taxon>Bacteria</taxon>
        <taxon>Candidatus Curtissiibacteriota</taxon>
    </lineage>
</organism>
<evidence type="ECO:0008006" key="4">
    <source>
        <dbReference type="Google" id="ProtNLM"/>
    </source>
</evidence>
<dbReference type="CDD" id="cd05829">
    <property type="entry name" value="Sortase_F"/>
    <property type="match status" value="1"/>
</dbReference>
<accession>A0A0G0UE68</accession>
<dbReference type="AlphaFoldDB" id="A0A0G0UE68"/>
<dbReference type="Pfam" id="PF04203">
    <property type="entry name" value="Sortase"/>
    <property type="match status" value="1"/>
</dbReference>
<keyword evidence="1" id="KW-0378">Hydrolase</keyword>
<dbReference type="Proteomes" id="UP000034854">
    <property type="component" value="Unassembled WGS sequence"/>
</dbReference>
<dbReference type="InterPro" id="IPR042001">
    <property type="entry name" value="Sortase_F"/>
</dbReference>
<dbReference type="Gene3D" id="2.40.260.10">
    <property type="entry name" value="Sortase"/>
    <property type="match status" value="1"/>
</dbReference>
<dbReference type="InterPro" id="IPR023365">
    <property type="entry name" value="Sortase_dom-sf"/>
</dbReference>
<comment type="caution">
    <text evidence="2">The sequence shown here is derived from an EMBL/GenBank/DDBJ whole genome shotgun (WGS) entry which is preliminary data.</text>
</comment>
<proteinExistence type="predicted"/>
<dbReference type="EMBL" id="LCAG01000006">
    <property type="protein sequence ID" value="KKR87198.1"/>
    <property type="molecule type" value="Genomic_DNA"/>
</dbReference>